<dbReference type="PANTHER" id="PTHR31115">
    <property type="entry name" value="OS05G0107300 PROTEIN"/>
    <property type="match status" value="1"/>
</dbReference>
<evidence type="ECO:0000313" key="2">
    <source>
        <dbReference type="EMBL" id="KXG34096.1"/>
    </source>
</evidence>
<sequence>MASSTKSDLVSGSPDGHGYFNAQRGSYAAASLERSGSFREGGDGYAMFSASSSSRSAAVDSINLVQSLAVDLRPATVDHKTSRLDLKKSISSIFGTSIEDSTSIPSLGRNAPNAIEEIRRMRSNLNDNSNKARERSRAFGGAIAKIDKLYPNIVRKRSRGDSSSNERSSVLSSGGVTPKNAPQSHLNADDMEPGLQREERTKNGGQNRRIRTSMVEMDARTAGPSRGPGPTDRISDPGKATNGSSAVPEEKIRGLATTIDGWEKPKMKKKRSSAIKADMSLAGVSRTVDVDRESKQGMQHKFSNDGRARLTSSPSFRSGTVASGTIKADLLSTQNGLVVRPLNRSDQDSGFHPINKRERQVALDKEMPSPRTINKLNEDDSGCNIASLPKANGSARGPRSNSGSILKSSPNIHRSQASSDDWEHPSGTNKLISAGGSGNHKRTKSTHSLSPPTQWGGQRPQKISRSARKSNLVPIITTDSALVPGSLDSPVNEDCAGLPRRASVNGLQQTKRDHGLSTGSEGDEPVVAEKKLRDKGKRAGELDDGHGSGFQKIAMLGHPSKRNKLSADEDIGDAARRQGRVGRGFTLTRPGAPVSIDKLENAPTTKQRSVRTVSERTESKSGRPLMKKISERKGNARPRHTSSSVQSDSPVQSEDDHEELLASANAALRSACASSFWRQVEPFFAFLTAEDITYLSQQIHLPDDSTSSRSMEGDECQKYKGGLEYVSQPSTPAASNKDDHAALPNGFGLNQLDNGIGVGWEASCIEPILDQLVHGIGVPGWSSVGQRLIQALIDEDRIDSITNNTYVSEGYAFDTHEIHFDEGGWKSHSNNYKLEPLMNFEASRRGPNGLIMDSDWKYNDEVSHKSGNVMDKAKVWPEFQYSEMCFSDRIIIELSEVGVSIEPVPDLAQSEDEDINAEICKLEGQLHKEVVEKKNLLLKLDGIVTTAKESQQREFSRLAMDRLLLRAYEKYMAFYGPNVSSSKNVSRAGRHAALSFVKRVLVRCQNYEEAGTSCFDEPTFKDMFLSATSHRSSPDAASQDNNTAVKPVHRASASDASRGSSHLTDLSFAKEDPWTNNVKQRELLLDEVVGSITGGTLKTSGLGTSLVSNTKGKRSERDREGKGHNRDSLRSGRPSSSNAKGERKNKTKPKQKTANISAPSSSNPRDLQLPAKITPPSSGKDNTTASAAARHDDPANASNDAEMPDLSNLELPGMDVDFGGWLNLDDDDGLQDLDLMGLEIPMDDINEINLMI</sequence>
<dbReference type="EMBL" id="CM000762">
    <property type="protein sequence ID" value="KXG34096.1"/>
    <property type="molecule type" value="Genomic_DNA"/>
</dbReference>
<feature type="compositionally biased region" description="Polar residues" evidence="1">
    <location>
        <begin position="399"/>
        <end position="419"/>
    </location>
</feature>
<evidence type="ECO:0000256" key="1">
    <source>
        <dbReference type="SAM" id="MobiDB-lite"/>
    </source>
</evidence>
<dbReference type="eggNOG" id="ENOG502QQJ5">
    <property type="taxonomic scope" value="Eukaryota"/>
</dbReference>
<feature type="region of interest" description="Disordered" evidence="1">
    <location>
        <begin position="1030"/>
        <end position="1064"/>
    </location>
</feature>
<accession>A0A1B6Q860</accession>
<organism evidence="2 3">
    <name type="scientific">Sorghum bicolor</name>
    <name type="common">Sorghum</name>
    <name type="synonym">Sorghum vulgare</name>
    <dbReference type="NCBI Taxonomy" id="4558"/>
    <lineage>
        <taxon>Eukaryota</taxon>
        <taxon>Viridiplantae</taxon>
        <taxon>Streptophyta</taxon>
        <taxon>Embryophyta</taxon>
        <taxon>Tracheophyta</taxon>
        <taxon>Spermatophyta</taxon>
        <taxon>Magnoliopsida</taxon>
        <taxon>Liliopsida</taxon>
        <taxon>Poales</taxon>
        <taxon>Poaceae</taxon>
        <taxon>PACMAD clade</taxon>
        <taxon>Panicoideae</taxon>
        <taxon>Andropogonodae</taxon>
        <taxon>Andropogoneae</taxon>
        <taxon>Sorghinae</taxon>
        <taxon>Sorghum</taxon>
    </lineage>
</organism>
<gene>
    <name evidence="2" type="ORF">SORBI_3003G422500</name>
</gene>
<dbReference type="AlphaFoldDB" id="A0A1B6Q860"/>
<feature type="region of interest" description="Disordered" evidence="1">
    <location>
        <begin position="1094"/>
        <end position="1206"/>
    </location>
</feature>
<feature type="region of interest" description="Disordered" evidence="1">
    <location>
        <begin position="574"/>
        <end position="658"/>
    </location>
</feature>
<dbReference type="Gramene" id="KXG34096">
    <property type="protein sequence ID" value="KXG34096"/>
    <property type="gene ID" value="SORBI_3003G422500"/>
</dbReference>
<dbReference type="OrthoDB" id="1915143at2759"/>
<protein>
    <submittedName>
        <fullName evidence="2">Uncharacterized protein</fullName>
    </submittedName>
</protein>
<feature type="compositionally biased region" description="Low complexity" evidence="1">
    <location>
        <begin position="1094"/>
        <end position="1108"/>
    </location>
</feature>
<feature type="region of interest" description="Disordered" evidence="1">
    <location>
        <begin position="297"/>
        <end position="320"/>
    </location>
</feature>
<feature type="compositionally biased region" description="Polar residues" evidence="1">
    <location>
        <begin position="602"/>
        <end position="612"/>
    </location>
</feature>
<name>A0A1B6Q860_SORBI</name>
<dbReference type="PANTHER" id="PTHR31115:SF3">
    <property type="entry name" value="EXPRESSED PROTEIN"/>
    <property type="match status" value="1"/>
</dbReference>
<feature type="compositionally biased region" description="Low complexity" evidence="1">
    <location>
        <begin position="161"/>
        <end position="173"/>
    </location>
</feature>
<feature type="compositionally biased region" description="Basic and acidic residues" evidence="1">
    <location>
        <begin position="359"/>
        <end position="368"/>
    </location>
</feature>
<feature type="region of interest" description="Disordered" evidence="1">
    <location>
        <begin position="497"/>
        <end position="524"/>
    </location>
</feature>
<reference evidence="3" key="2">
    <citation type="journal article" date="2018" name="Plant J.">
        <title>The Sorghum bicolor reference genome: improved assembly, gene annotations, a transcriptome atlas, and signatures of genome organization.</title>
        <authorList>
            <person name="McCormick R.F."/>
            <person name="Truong S.K."/>
            <person name="Sreedasyam A."/>
            <person name="Jenkins J."/>
            <person name="Shu S."/>
            <person name="Sims D."/>
            <person name="Kennedy M."/>
            <person name="Amirebrahimi M."/>
            <person name="Weers B.D."/>
            <person name="McKinley B."/>
            <person name="Mattison A."/>
            <person name="Morishige D.T."/>
            <person name="Grimwood J."/>
            <person name="Schmutz J."/>
            <person name="Mullet J.E."/>
        </authorList>
    </citation>
    <scope>NUCLEOTIDE SEQUENCE [LARGE SCALE GENOMIC DNA]</scope>
    <source>
        <strain evidence="3">cv. BTx623</strain>
    </source>
</reference>
<feature type="compositionally biased region" description="Basic and acidic residues" evidence="1">
    <location>
        <begin position="1113"/>
        <end position="1130"/>
    </location>
</feature>
<keyword evidence="3" id="KW-1185">Reference proteome</keyword>
<reference evidence="2 3" key="1">
    <citation type="journal article" date="2009" name="Nature">
        <title>The Sorghum bicolor genome and the diversification of grasses.</title>
        <authorList>
            <person name="Paterson A.H."/>
            <person name="Bowers J.E."/>
            <person name="Bruggmann R."/>
            <person name="Dubchak I."/>
            <person name="Grimwood J."/>
            <person name="Gundlach H."/>
            <person name="Haberer G."/>
            <person name="Hellsten U."/>
            <person name="Mitros T."/>
            <person name="Poliakov A."/>
            <person name="Schmutz J."/>
            <person name="Spannagl M."/>
            <person name="Tang H."/>
            <person name="Wang X."/>
            <person name="Wicker T."/>
            <person name="Bharti A.K."/>
            <person name="Chapman J."/>
            <person name="Feltus F.A."/>
            <person name="Gowik U."/>
            <person name="Grigoriev I.V."/>
            <person name="Lyons E."/>
            <person name="Maher C.A."/>
            <person name="Martis M."/>
            <person name="Narechania A."/>
            <person name="Otillar R.P."/>
            <person name="Penning B.W."/>
            <person name="Salamov A.A."/>
            <person name="Wang Y."/>
            <person name="Zhang L."/>
            <person name="Carpita N.C."/>
            <person name="Freeling M."/>
            <person name="Gingle A.R."/>
            <person name="Hash C.T."/>
            <person name="Keller B."/>
            <person name="Klein P."/>
            <person name="Kresovich S."/>
            <person name="McCann M.C."/>
            <person name="Ming R."/>
            <person name="Peterson D.G."/>
            <person name="Mehboob-ur-Rahman"/>
            <person name="Ware D."/>
            <person name="Westhoff P."/>
            <person name="Mayer K.F."/>
            <person name="Messing J."/>
            <person name="Rokhsar D.S."/>
        </authorList>
    </citation>
    <scope>NUCLEOTIDE SEQUENCE [LARGE SCALE GENOMIC DNA]</scope>
    <source>
        <strain evidence="3">cv. BTx623</strain>
    </source>
</reference>
<feature type="compositionally biased region" description="Low complexity" evidence="1">
    <location>
        <begin position="1050"/>
        <end position="1061"/>
    </location>
</feature>
<dbReference type="STRING" id="4558.A0A1B6Q860"/>
<evidence type="ECO:0000313" key="3">
    <source>
        <dbReference type="Proteomes" id="UP000000768"/>
    </source>
</evidence>
<proteinExistence type="predicted"/>
<feature type="region of interest" description="Disordered" evidence="1">
    <location>
        <begin position="154"/>
        <end position="251"/>
    </location>
</feature>
<dbReference type="FunCoup" id="A0A1B6Q860">
    <property type="interactions" value="1987"/>
</dbReference>
<dbReference type="InParanoid" id="A0A1B6Q860"/>
<dbReference type="OMA" id="RTIARCQ"/>
<feature type="compositionally biased region" description="Polar residues" evidence="1">
    <location>
        <begin position="1175"/>
        <end position="1186"/>
    </location>
</feature>
<feature type="compositionally biased region" description="Low complexity" evidence="1">
    <location>
        <begin position="642"/>
        <end position="652"/>
    </location>
</feature>
<feature type="compositionally biased region" description="Polar residues" evidence="1">
    <location>
        <begin position="310"/>
        <end position="320"/>
    </location>
</feature>
<dbReference type="Proteomes" id="UP000000768">
    <property type="component" value="Chromosome 3"/>
</dbReference>
<feature type="compositionally biased region" description="Polar residues" evidence="1">
    <location>
        <begin position="1030"/>
        <end position="1044"/>
    </location>
</feature>
<feature type="compositionally biased region" description="Polar residues" evidence="1">
    <location>
        <begin position="446"/>
        <end position="464"/>
    </location>
</feature>
<feature type="compositionally biased region" description="Polar residues" evidence="1">
    <location>
        <begin position="1152"/>
        <end position="1165"/>
    </location>
</feature>
<feature type="region of interest" description="Disordered" evidence="1">
    <location>
        <begin position="359"/>
        <end position="471"/>
    </location>
</feature>